<keyword evidence="2" id="KW-1185">Reference proteome</keyword>
<name>A0ABR7CZ95_9BACT</name>
<dbReference type="RefSeq" id="WP_186975602.1">
    <property type="nucleotide sequence ID" value="NZ_JACOOH010000003.1"/>
</dbReference>
<organism evidence="1 2">
    <name type="scientific">Butyricimonas hominis</name>
    <dbReference type="NCBI Taxonomy" id="2763032"/>
    <lineage>
        <taxon>Bacteria</taxon>
        <taxon>Pseudomonadati</taxon>
        <taxon>Bacteroidota</taxon>
        <taxon>Bacteroidia</taxon>
        <taxon>Bacteroidales</taxon>
        <taxon>Odoribacteraceae</taxon>
        <taxon>Butyricimonas</taxon>
    </lineage>
</organism>
<gene>
    <name evidence="1" type="ORF">H8S64_07580</name>
</gene>
<comment type="caution">
    <text evidence="1">The sequence shown here is derived from an EMBL/GenBank/DDBJ whole genome shotgun (WGS) entry which is preliminary data.</text>
</comment>
<protein>
    <recommendedName>
        <fullName evidence="3">NVEALA protein</fullName>
    </recommendedName>
</protein>
<sequence length="72" mass="7821">MKHLDRKNTIIVAISLLAGLLTSFSPISEKEEAISRNVEALARGEGSSSIDCIYAEGKCIINNTIYPGMTHK</sequence>
<evidence type="ECO:0008006" key="3">
    <source>
        <dbReference type="Google" id="ProtNLM"/>
    </source>
</evidence>
<dbReference type="Proteomes" id="UP000646484">
    <property type="component" value="Unassembled WGS sequence"/>
</dbReference>
<reference evidence="1 2" key="1">
    <citation type="submission" date="2020-08" db="EMBL/GenBank/DDBJ databases">
        <title>Genome public.</title>
        <authorList>
            <person name="Liu C."/>
            <person name="Sun Q."/>
        </authorList>
    </citation>
    <scope>NUCLEOTIDE SEQUENCE [LARGE SCALE GENOMIC DNA]</scope>
    <source>
        <strain evidence="1 2">NSJ-56</strain>
    </source>
</reference>
<evidence type="ECO:0000313" key="2">
    <source>
        <dbReference type="Proteomes" id="UP000646484"/>
    </source>
</evidence>
<evidence type="ECO:0000313" key="1">
    <source>
        <dbReference type="EMBL" id="MBC5620954.1"/>
    </source>
</evidence>
<dbReference type="EMBL" id="JACOOH010000003">
    <property type="protein sequence ID" value="MBC5620954.1"/>
    <property type="molecule type" value="Genomic_DNA"/>
</dbReference>
<proteinExistence type="predicted"/>
<accession>A0ABR7CZ95</accession>